<sequence>MKTHIGWMIVGIVSAMAAALIEIWIGSFIQDLTTRAENGAGRLVLSIVFTVFAVILIGVPAKYFMAFGVERSSALTIRDIRNHLMNHIGKLPVHYIEKQHSGDVLSRSSNDLQVIHQFMSRDLAQWFYHPMLFIGCFIYLIWIQWQLVLFSLLLLPISLLVSHWVGKQMQRLTEEVQEHTGQMNAIAQDTLGGMPIVKSYLLSGMLLRSYQSLLQLTLLKKLALRKREAWVDPLLFSLMLSPIIFAVIYGSYLISIGKFGAGELIAFLYLLNLCLEPLDHIPTLITNTFQMTGALKRVAEMLKQPAENLEGHSIARTDDPPVVFDNVTFAYDNNAPVLRNLSFTVAAGKTVALVGESGGGKSTVFKLLCGFYPLPADQGTIRIFDQPIQDSNPNELRSCFSVVTQDAYLFSGTIADNIAYGREHATMDEVIEAAKLANAHSFIMELPGGYQAEVGERGGLLSGGQRQRITIARAFLKDAPILLLDEPTSALDTASELYVQEALKVLMKDRTTIVIAHRLSTIEKADEILVMERGGIAEAGNHGELLALNGLYARSYHQEFTTALVKSREVVFL</sequence>
<dbReference type="Pfam" id="PF00664">
    <property type="entry name" value="ABC_membrane"/>
    <property type="match status" value="1"/>
</dbReference>
<dbReference type="InterPro" id="IPR036640">
    <property type="entry name" value="ABC1_TM_sf"/>
</dbReference>
<dbReference type="InterPro" id="IPR003593">
    <property type="entry name" value="AAA+_ATPase"/>
</dbReference>
<keyword evidence="12" id="KW-1185">Reference proteome</keyword>
<dbReference type="PANTHER" id="PTHR43394:SF1">
    <property type="entry name" value="ATP-BINDING CASSETTE SUB-FAMILY B MEMBER 10, MITOCHONDRIAL"/>
    <property type="match status" value="1"/>
</dbReference>
<gene>
    <name evidence="11" type="ORF">SAMN04487969_1233</name>
</gene>
<accession>A0A1I2HE16</accession>
<dbReference type="GO" id="GO:0005524">
    <property type="term" value="F:ATP binding"/>
    <property type="evidence" value="ECO:0007669"/>
    <property type="project" value="UniProtKB-KW"/>
</dbReference>
<feature type="domain" description="ABC transmembrane type-1" evidence="10">
    <location>
        <begin position="9"/>
        <end position="290"/>
    </location>
</feature>
<proteinExistence type="predicted"/>
<dbReference type="CDD" id="cd07346">
    <property type="entry name" value="ABC_6TM_exporters"/>
    <property type="match status" value="1"/>
</dbReference>
<dbReference type="RefSeq" id="WP_082111031.1">
    <property type="nucleotide sequence ID" value="NZ_FONN01000023.1"/>
</dbReference>
<reference evidence="12" key="1">
    <citation type="submission" date="2016-10" db="EMBL/GenBank/DDBJ databases">
        <authorList>
            <person name="Varghese N."/>
            <person name="Submissions S."/>
        </authorList>
    </citation>
    <scope>NUCLEOTIDE SEQUENCE [LARGE SCALE GENOMIC DNA]</scope>
    <source>
        <strain evidence="12">CGMCC 1.10223</strain>
    </source>
</reference>
<evidence type="ECO:0000313" key="12">
    <source>
        <dbReference type="Proteomes" id="UP000183410"/>
    </source>
</evidence>
<evidence type="ECO:0000256" key="4">
    <source>
        <dbReference type="ARBA" id="ARBA00022741"/>
    </source>
</evidence>
<feature type="transmembrane region" description="Helical" evidence="8">
    <location>
        <begin position="7"/>
        <end position="29"/>
    </location>
</feature>
<dbReference type="PANTHER" id="PTHR43394">
    <property type="entry name" value="ATP-DEPENDENT PERMEASE MDL1, MITOCHONDRIAL"/>
    <property type="match status" value="1"/>
</dbReference>
<dbReference type="FunFam" id="3.40.50.300:FF:000287">
    <property type="entry name" value="Multidrug ABC transporter ATP-binding protein"/>
    <property type="match status" value="1"/>
</dbReference>
<dbReference type="InterPro" id="IPR017871">
    <property type="entry name" value="ABC_transporter-like_CS"/>
</dbReference>
<dbReference type="EMBL" id="FONN01000023">
    <property type="protein sequence ID" value="SFF28495.1"/>
    <property type="molecule type" value="Genomic_DNA"/>
</dbReference>
<keyword evidence="7 8" id="KW-0472">Membrane</keyword>
<feature type="domain" description="ABC transporter" evidence="9">
    <location>
        <begin position="322"/>
        <end position="558"/>
    </location>
</feature>
<dbReference type="AlphaFoldDB" id="A0A1I2HE16"/>
<evidence type="ECO:0000256" key="8">
    <source>
        <dbReference type="SAM" id="Phobius"/>
    </source>
</evidence>
<dbReference type="Gene3D" id="3.40.50.300">
    <property type="entry name" value="P-loop containing nucleotide triphosphate hydrolases"/>
    <property type="match status" value="1"/>
</dbReference>
<evidence type="ECO:0000259" key="10">
    <source>
        <dbReference type="PROSITE" id="PS50929"/>
    </source>
</evidence>
<dbReference type="OrthoDB" id="9770415at2"/>
<dbReference type="GO" id="GO:0005886">
    <property type="term" value="C:plasma membrane"/>
    <property type="evidence" value="ECO:0007669"/>
    <property type="project" value="UniProtKB-SubCell"/>
</dbReference>
<organism evidence="11 12">
    <name type="scientific">Paenibacillus algorifonticola</name>
    <dbReference type="NCBI Taxonomy" id="684063"/>
    <lineage>
        <taxon>Bacteria</taxon>
        <taxon>Bacillati</taxon>
        <taxon>Bacillota</taxon>
        <taxon>Bacilli</taxon>
        <taxon>Bacillales</taxon>
        <taxon>Paenibacillaceae</taxon>
        <taxon>Paenibacillus</taxon>
    </lineage>
</organism>
<evidence type="ECO:0000313" key="11">
    <source>
        <dbReference type="EMBL" id="SFF28495.1"/>
    </source>
</evidence>
<keyword evidence="3 8" id="KW-0812">Transmembrane</keyword>
<dbReference type="Gene3D" id="1.20.1560.10">
    <property type="entry name" value="ABC transporter type 1, transmembrane domain"/>
    <property type="match status" value="1"/>
</dbReference>
<evidence type="ECO:0000256" key="2">
    <source>
        <dbReference type="ARBA" id="ARBA00022448"/>
    </source>
</evidence>
<evidence type="ECO:0000256" key="3">
    <source>
        <dbReference type="ARBA" id="ARBA00022692"/>
    </source>
</evidence>
<dbReference type="SUPFAM" id="SSF52540">
    <property type="entry name" value="P-loop containing nucleoside triphosphate hydrolases"/>
    <property type="match status" value="1"/>
</dbReference>
<feature type="transmembrane region" description="Helical" evidence="8">
    <location>
        <begin position="148"/>
        <end position="166"/>
    </location>
</feature>
<evidence type="ECO:0000259" key="9">
    <source>
        <dbReference type="PROSITE" id="PS50893"/>
    </source>
</evidence>
<dbReference type="GO" id="GO:0016887">
    <property type="term" value="F:ATP hydrolysis activity"/>
    <property type="evidence" value="ECO:0007669"/>
    <property type="project" value="InterPro"/>
</dbReference>
<evidence type="ECO:0000256" key="6">
    <source>
        <dbReference type="ARBA" id="ARBA00022989"/>
    </source>
</evidence>
<dbReference type="Proteomes" id="UP000183410">
    <property type="component" value="Unassembled WGS sequence"/>
</dbReference>
<dbReference type="Pfam" id="PF00005">
    <property type="entry name" value="ABC_tran"/>
    <property type="match status" value="1"/>
</dbReference>
<dbReference type="PROSITE" id="PS50893">
    <property type="entry name" value="ABC_TRANSPORTER_2"/>
    <property type="match status" value="1"/>
</dbReference>
<evidence type="ECO:0000256" key="5">
    <source>
        <dbReference type="ARBA" id="ARBA00022840"/>
    </source>
</evidence>
<dbReference type="InterPro" id="IPR011527">
    <property type="entry name" value="ABC1_TM_dom"/>
</dbReference>
<feature type="transmembrane region" description="Helical" evidence="8">
    <location>
        <begin position="126"/>
        <end position="142"/>
    </location>
</feature>
<dbReference type="PROSITE" id="PS50929">
    <property type="entry name" value="ABC_TM1F"/>
    <property type="match status" value="1"/>
</dbReference>
<dbReference type="InterPro" id="IPR027417">
    <property type="entry name" value="P-loop_NTPase"/>
</dbReference>
<dbReference type="SUPFAM" id="SSF90123">
    <property type="entry name" value="ABC transporter transmembrane region"/>
    <property type="match status" value="1"/>
</dbReference>
<feature type="transmembrane region" description="Helical" evidence="8">
    <location>
        <begin position="41"/>
        <end position="61"/>
    </location>
</feature>
<keyword evidence="4" id="KW-0547">Nucleotide-binding</keyword>
<dbReference type="InterPro" id="IPR003439">
    <property type="entry name" value="ABC_transporter-like_ATP-bd"/>
</dbReference>
<keyword evidence="2" id="KW-0813">Transport</keyword>
<feature type="transmembrane region" description="Helical" evidence="8">
    <location>
        <begin position="229"/>
        <end position="250"/>
    </location>
</feature>
<dbReference type="SMART" id="SM00382">
    <property type="entry name" value="AAA"/>
    <property type="match status" value="1"/>
</dbReference>
<dbReference type="InterPro" id="IPR039421">
    <property type="entry name" value="Type_1_exporter"/>
</dbReference>
<comment type="subcellular location">
    <subcellularLocation>
        <location evidence="1">Cell membrane</location>
        <topology evidence="1">Multi-pass membrane protein</topology>
    </subcellularLocation>
</comment>
<evidence type="ECO:0000256" key="1">
    <source>
        <dbReference type="ARBA" id="ARBA00004651"/>
    </source>
</evidence>
<evidence type="ECO:0000256" key="7">
    <source>
        <dbReference type="ARBA" id="ARBA00023136"/>
    </source>
</evidence>
<dbReference type="PROSITE" id="PS00211">
    <property type="entry name" value="ABC_TRANSPORTER_1"/>
    <property type="match status" value="1"/>
</dbReference>
<protein>
    <submittedName>
        <fullName evidence="11">ATP-binding cassette, subfamily B</fullName>
    </submittedName>
</protein>
<dbReference type="GO" id="GO:0015421">
    <property type="term" value="F:ABC-type oligopeptide transporter activity"/>
    <property type="evidence" value="ECO:0007669"/>
    <property type="project" value="TreeGrafter"/>
</dbReference>
<keyword evidence="5 11" id="KW-0067">ATP-binding</keyword>
<keyword evidence="6 8" id="KW-1133">Transmembrane helix</keyword>
<name>A0A1I2HE16_9BACL</name>